<protein>
    <recommendedName>
        <fullName evidence="1">Ribosomal RNA methyltransferase FtsJ domain-containing protein</fullName>
    </recommendedName>
</protein>
<gene>
    <name evidence="2" type="ORF">PBIL07802_LOCUS2213</name>
    <name evidence="3" type="ORF">PBIL07802_LOCUS2218</name>
</gene>
<accession>A0A7S3CXG9</accession>
<organism evidence="2">
    <name type="scientific">Palpitomonas bilix</name>
    <dbReference type="NCBI Taxonomy" id="652834"/>
    <lineage>
        <taxon>Eukaryota</taxon>
        <taxon>Eukaryota incertae sedis</taxon>
    </lineage>
</organism>
<dbReference type="PANTHER" id="PTHR37524">
    <property type="entry name" value="RIBOSOMAL RNA LARGE SUBUNIT METHYLTRANSFERASE M"/>
    <property type="match status" value="1"/>
</dbReference>
<evidence type="ECO:0000313" key="2">
    <source>
        <dbReference type="EMBL" id="CAE0240060.1"/>
    </source>
</evidence>
<dbReference type="EMBL" id="HBIB01003541">
    <property type="protein sequence ID" value="CAE0240060.1"/>
    <property type="molecule type" value="Transcribed_RNA"/>
</dbReference>
<feature type="domain" description="Ribosomal RNA methyltransferase FtsJ" evidence="1">
    <location>
        <begin position="170"/>
        <end position="267"/>
    </location>
</feature>
<reference evidence="2" key="1">
    <citation type="submission" date="2021-01" db="EMBL/GenBank/DDBJ databases">
        <authorList>
            <person name="Corre E."/>
            <person name="Pelletier E."/>
            <person name="Niang G."/>
            <person name="Scheremetjew M."/>
            <person name="Finn R."/>
            <person name="Kale V."/>
            <person name="Holt S."/>
            <person name="Cochrane G."/>
            <person name="Meng A."/>
            <person name="Brown T."/>
            <person name="Cohen L."/>
        </authorList>
    </citation>
    <scope>NUCLEOTIDE SEQUENCE</scope>
    <source>
        <strain evidence="2">NIES-2562</strain>
    </source>
</reference>
<sequence>MEDVKRGFAVEVVNDHTHRMYVYLHDKERYPYHAAVGATTVERWASDLIFFASDKREEEVAAVLKNAFFRRYVQRLFVVSTAPISSEEELADKLVEAASALSPRTFRYIGYPKKKERSMCDLLSVRGMELSPTSFTSVLYGGVIEKKGVAFFGVSQREPFQREMVRGEDFVSKAQYKMEELLSSLNLLQQIQPKSILDLGASPGGWSMQVAQAFPDSRVLAVDKGSLHPSVLALPNITHSATTLTPANAESVLSPHSPFDVVVCDINVHPAEACTLLRPVLSYLRSGGVLVFTVKCLAKKMKAAESGLIDVVKRFLSPSSASAGASADASADADARVAEQKIEGGEKGNGTFSNIDVMWLIANTTNERTIIAVKD</sequence>
<dbReference type="EMBL" id="HBIB01003546">
    <property type="protein sequence ID" value="CAE0240065.1"/>
    <property type="molecule type" value="Transcribed_RNA"/>
</dbReference>
<dbReference type="Pfam" id="PF01728">
    <property type="entry name" value="FtsJ"/>
    <property type="match status" value="1"/>
</dbReference>
<name>A0A7S3CXG9_9EUKA</name>
<dbReference type="AlphaFoldDB" id="A0A7S3CXG9"/>
<dbReference type="Gene3D" id="3.40.50.150">
    <property type="entry name" value="Vaccinia Virus protein VP39"/>
    <property type="match status" value="1"/>
</dbReference>
<evidence type="ECO:0000259" key="1">
    <source>
        <dbReference type="Pfam" id="PF01728"/>
    </source>
</evidence>
<dbReference type="InterPro" id="IPR002877">
    <property type="entry name" value="RNA_MeTrfase_FtsJ_dom"/>
</dbReference>
<proteinExistence type="predicted"/>
<dbReference type="PANTHER" id="PTHR37524:SF2">
    <property type="entry name" value="RIBOSOMAL RNA METHYLTRANSFERASE FTSJ DOMAIN-CONTAINING PROTEIN"/>
    <property type="match status" value="1"/>
</dbReference>
<dbReference type="GO" id="GO:0008168">
    <property type="term" value="F:methyltransferase activity"/>
    <property type="evidence" value="ECO:0007669"/>
    <property type="project" value="InterPro"/>
</dbReference>
<dbReference type="CDD" id="cd02440">
    <property type="entry name" value="AdoMet_MTases"/>
    <property type="match status" value="1"/>
</dbReference>
<dbReference type="GO" id="GO:0032259">
    <property type="term" value="P:methylation"/>
    <property type="evidence" value="ECO:0007669"/>
    <property type="project" value="InterPro"/>
</dbReference>
<evidence type="ECO:0000313" key="3">
    <source>
        <dbReference type="EMBL" id="CAE0240065.1"/>
    </source>
</evidence>
<dbReference type="SUPFAM" id="SSF53335">
    <property type="entry name" value="S-adenosyl-L-methionine-dependent methyltransferases"/>
    <property type="match status" value="1"/>
</dbReference>
<dbReference type="InterPro" id="IPR029063">
    <property type="entry name" value="SAM-dependent_MTases_sf"/>
</dbReference>